<dbReference type="GO" id="GO:0044281">
    <property type="term" value="P:small molecule metabolic process"/>
    <property type="evidence" value="ECO:0007669"/>
    <property type="project" value="UniProtKB-ARBA"/>
</dbReference>
<dbReference type="PANTHER" id="PTHR42796">
    <property type="entry name" value="FUMARYLACETOACETATE HYDROLASE DOMAIN-CONTAINING PROTEIN 2A-RELATED"/>
    <property type="match status" value="1"/>
</dbReference>
<dbReference type="EMBL" id="CAEZTC010000014">
    <property type="protein sequence ID" value="CAB4551516.1"/>
    <property type="molecule type" value="Genomic_DNA"/>
</dbReference>
<accession>A0A6J6DM46</accession>
<sequence length="286" mass="30704">MPFMTLRFASRNGRAQLVVGSENRLVDLETASNGKFSSEPIDAFRRWKELRAFAATLSDNPGDICDINSLDAPSPWPTQVFGIGLNYRSHAEESGLPIPTTPLTFTKYSSSIAHGNADIPLVGSSIDWEVELVVVIADGGRNIATNKAWDHVAGIAVGQDISDRALQFASQPPQFSLGKSRKNYSPFGPWLIDAADLPQRDALHMTCTLNGEIVQDTSTDDLIFNVSDIIAYLSGIVQLLPGDVIFTGTPGGVGVSRKPSVFLKPGDVLVSTIDGIGTTTNRCVAE</sequence>
<evidence type="ECO:0000256" key="1">
    <source>
        <dbReference type="ARBA" id="ARBA00010211"/>
    </source>
</evidence>
<dbReference type="SUPFAM" id="SSF56529">
    <property type="entry name" value="FAH"/>
    <property type="match status" value="1"/>
</dbReference>
<organism evidence="5">
    <name type="scientific">freshwater metagenome</name>
    <dbReference type="NCBI Taxonomy" id="449393"/>
    <lineage>
        <taxon>unclassified sequences</taxon>
        <taxon>metagenomes</taxon>
        <taxon>ecological metagenomes</taxon>
    </lineage>
</organism>
<dbReference type="Gene3D" id="3.90.850.10">
    <property type="entry name" value="Fumarylacetoacetase-like, C-terminal domain"/>
    <property type="match status" value="1"/>
</dbReference>
<evidence type="ECO:0000313" key="4">
    <source>
        <dbReference type="EMBL" id="CAB4551516.1"/>
    </source>
</evidence>
<evidence type="ECO:0000313" key="5">
    <source>
        <dbReference type="EMBL" id="CAB4563203.1"/>
    </source>
</evidence>
<dbReference type="Pfam" id="PF01557">
    <property type="entry name" value="FAA_hydrolase"/>
    <property type="match status" value="1"/>
</dbReference>
<dbReference type="InterPro" id="IPR036663">
    <property type="entry name" value="Fumarylacetoacetase_C_sf"/>
</dbReference>
<dbReference type="AlphaFoldDB" id="A0A6J6DM46"/>
<comment type="similarity">
    <text evidence="1">Belongs to the FAH family.</text>
</comment>
<reference evidence="5" key="1">
    <citation type="submission" date="2020-05" db="EMBL/GenBank/DDBJ databases">
        <authorList>
            <person name="Chiriac C."/>
            <person name="Salcher M."/>
            <person name="Ghai R."/>
            <person name="Kavagutti S V."/>
        </authorList>
    </citation>
    <scope>NUCLEOTIDE SEQUENCE</scope>
</reference>
<evidence type="ECO:0000256" key="2">
    <source>
        <dbReference type="ARBA" id="ARBA00022723"/>
    </source>
</evidence>
<dbReference type="InterPro" id="IPR011234">
    <property type="entry name" value="Fumarylacetoacetase-like_C"/>
</dbReference>
<name>A0A6J6DM46_9ZZZZ</name>
<evidence type="ECO:0000259" key="3">
    <source>
        <dbReference type="Pfam" id="PF01557"/>
    </source>
</evidence>
<dbReference type="InterPro" id="IPR051121">
    <property type="entry name" value="FAH"/>
</dbReference>
<protein>
    <submittedName>
        <fullName evidence="5">Unannotated protein</fullName>
    </submittedName>
</protein>
<dbReference type="EMBL" id="CAEZTQ010000004">
    <property type="protein sequence ID" value="CAB4563203.1"/>
    <property type="molecule type" value="Genomic_DNA"/>
</dbReference>
<dbReference type="EMBL" id="CAEZWE010000009">
    <property type="protein sequence ID" value="CAB4645158.1"/>
    <property type="molecule type" value="Genomic_DNA"/>
</dbReference>
<dbReference type="GO" id="GO:0046872">
    <property type="term" value="F:metal ion binding"/>
    <property type="evidence" value="ECO:0007669"/>
    <property type="project" value="UniProtKB-KW"/>
</dbReference>
<dbReference type="PANTHER" id="PTHR42796:SF4">
    <property type="entry name" value="FUMARYLACETOACETATE HYDROLASE DOMAIN-CONTAINING PROTEIN 2A"/>
    <property type="match status" value="1"/>
</dbReference>
<evidence type="ECO:0000313" key="6">
    <source>
        <dbReference type="EMBL" id="CAB4645158.1"/>
    </source>
</evidence>
<keyword evidence="2" id="KW-0479">Metal-binding</keyword>
<dbReference type="GO" id="GO:0003824">
    <property type="term" value="F:catalytic activity"/>
    <property type="evidence" value="ECO:0007669"/>
    <property type="project" value="InterPro"/>
</dbReference>
<proteinExistence type="inferred from homology"/>
<feature type="domain" description="Fumarylacetoacetase-like C-terminal" evidence="3">
    <location>
        <begin position="80"/>
        <end position="282"/>
    </location>
</feature>
<gene>
    <name evidence="4" type="ORF">UFOPK1572_00201</name>
    <name evidence="5" type="ORF">UFOPK1704_00053</name>
    <name evidence="6" type="ORF">UFOPK2169_00396</name>
</gene>